<feature type="domain" description="Helicase ATP-binding" evidence="2">
    <location>
        <begin position="18"/>
        <end position="197"/>
    </location>
</feature>
<dbReference type="InterPro" id="IPR011545">
    <property type="entry name" value="DEAD/DEAH_box_helicase_dom"/>
</dbReference>
<dbReference type="EMBL" id="AJWY01014491">
    <property type="protein sequence ID" value="EKC43606.1"/>
    <property type="molecule type" value="Genomic_DNA"/>
</dbReference>
<keyword evidence="3" id="KW-0067">ATP-binding</keyword>
<organism evidence="3">
    <name type="scientific">human gut metagenome</name>
    <dbReference type="NCBI Taxonomy" id="408170"/>
    <lineage>
        <taxon>unclassified sequences</taxon>
        <taxon>metagenomes</taxon>
        <taxon>organismal metagenomes</taxon>
    </lineage>
</organism>
<protein>
    <submittedName>
        <fullName evidence="3">Superfamily II DNA and RNA helicase</fullName>
    </submittedName>
</protein>
<proteinExistence type="predicted"/>
<evidence type="ECO:0000259" key="2">
    <source>
        <dbReference type="SMART" id="SM00487"/>
    </source>
</evidence>
<gene>
    <name evidence="3" type="ORF">LEA_21060</name>
</gene>
<keyword evidence="3" id="KW-0347">Helicase</keyword>
<dbReference type="InterPro" id="IPR052933">
    <property type="entry name" value="DNA_Protect_Modify"/>
</dbReference>
<keyword evidence="3" id="KW-0547">Nucleotide-binding</keyword>
<dbReference type="GO" id="GO:0005524">
    <property type="term" value="F:ATP binding"/>
    <property type="evidence" value="ECO:0007669"/>
    <property type="project" value="InterPro"/>
</dbReference>
<evidence type="ECO:0000313" key="3">
    <source>
        <dbReference type="EMBL" id="EKC43606.1"/>
    </source>
</evidence>
<dbReference type="InterPro" id="IPR027417">
    <property type="entry name" value="P-loop_NTPase"/>
</dbReference>
<dbReference type="Pfam" id="PF00270">
    <property type="entry name" value="DEAD"/>
    <property type="match status" value="1"/>
</dbReference>
<feature type="coiled-coil region" evidence="1">
    <location>
        <begin position="160"/>
        <end position="190"/>
    </location>
</feature>
<dbReference type="GO" id="GO:0004386">
    <property type="term" value="F:helicase activity"/>
    <property type="evidence" value="ECO:0007669"/>
    <property type="project" value="UniProtKB-KW"/>
</dbReference>
<dbReference type="SMART" id="SM00487">
    <property type="entry name" value="DEXDc"/>
    <property type="match status" value="1"/>
</dbReference>
<dbReference type="Gene3D" id="3.40.50.300">
    <property type="entry name" value="P-loop containing nucleotide triphosphate hydrolases"/>
    <property type="match status" value="1"/>
</dbReference>
<accession>K1S801</accession>
<dbReference type="GO" id="GO:0003676">
    <property type="term" value="F:nucleic acid binding"/>
    <property type="evidence" value="ECO:0007669"/>
    <property type="project" value="InterPro"/>
</dbReference>
<evidence type="ECO:0000256" key="1">
    <source>
        <dbReference type="SAM" id="Coils"/>
    </source>
</evidence>
<keyword evidence="3" id="KW-0378">Hydrolase</keyword>
<sequence length="207" mass="23698">IRLREYDGSHLQFPGMNPAIELKPHQKNAVARILLGGNTLLAHCVGAGKSFEMMAACMEQKRLGLANKTIMVVPKPLIGQTASEFLRLYPSANILVATERDFEKSRRKQFVSRIATGDYDCIIMSHSQFEKIPISAERKERMLNEQIDEISYAIDEMKERNGERWTVKQMESQKKKLEEQLKSLSDESRKDDLITFEELGVGLYYGR</sequence>
<feature type="non-terminal residue" evidence="3">
    <location>
        <position position="1"/>
    </location>
</feature>
<dbReference type="SUPFAM" id="SSF52540">
    <property type="entry name" value="P-loop containing nucleoside triphosphate hydrolases"/>
    <property type="match status" value="1"/>
</dbReference>
<keyword evidence="1" id="KW-0175">Coiled coil</keyword>
<name>K1S801_9ZZZZ</name>
<comment type="caution">
    <text evidence="3">The sequence shown here is derived from an EMBL/GenBank/DDBJ whole genome shotgun (WGS) entry which is preliminary data.</text>
</comment>
<dbReference type="PANTHER" id="PTHR41313:SF1">
    <property type="entry name" value="DNA METHYLASE ADENINE-SPECIFIC DOMAIN-CONTAINING PROTEIN"/>
    <property type="match status" value="1"/>
</dbReference>
<dbReference type="InterPro" id="IPR014001">
    <property type="entry name" value="Helicase_ATP-bd"/>
</dbReference>
<reference evidence="3" key="1">
    <citation type="journal article" date="2013" name="Environ. Microbiol.">
        <title>Microbiota from the distal guts of lean and obese adolescents exhibit partial functional redundancy besides clear differences in community structure.</title>
        <authorList>
            <person name="Ferrer M."/>
            <person name="Ruiz A."/>
            <person name="Lanza F."/>
            <person name="Haange S.B."/>
            <person name="Oberbach A."/>
            <person name="Till H."/>
            <person name="Bargiela R."/>
            <person name="Campoy C."/>
            <person name="Segura M.T."/>
            <person name="Richter M."/>
            <person name="von Bergen M."/>
            <person name="Seifert J."/>
            <person name="Suarez A."/>
        </authorList>
    </citation>
    <scope>NUCLEOTIDE SEQUENCE</scope>
</reference>
<dbReference type="PANTHER" id="PTHR41313">
    <property type="entry name" value="ADENINE-SPECIFIC METHYLTRANSFERASE"/>
    <property type="match status" value="1"/>
</dbReference>
<dbReference type="AlphaFoldDB" id="K1S801"/>